<evidence type="ECO:0000256" key="2">
    <source>
        <dbReference type="SAM" id="SignalP"/>
    </source>
</evidence>
<evidence type="ECO:0000313" key="5">
    <source>
        <dbReference type="Proteomes" id="UP000017836"/>
    </source>
</evidence>
<reference evidence="5" key="1">
    <citation type="journal article" date="2013" name="Science">
        <title>The Amborella genome and the evolution of flowering plants.</title>
        <authorList>
            <consortium name="Amborella Genome Project"/>
        </authorList>
    </citation>
    <scope>NUCLEOTIDE SEQUENCE [LARGE SCALE GENOMIC DNA]</scope>
</reference>
<dbReference type="InterPro" id="IPR008502">
    <property type="entry name" value="Prolamin-like"/>
</dbReference>
<keyword evidence="1 2" id="KW-0732">Signal</keyword>
<organism evidence="4 5">
    <name type="scientific">Amborella trichopoda</name>
    <dbReference type="NCBI Taxonomy" id="13333"/>
    <lineage>
        <taxon>Eukaryota</taxon>
        <taxon>Viridiplantae</taxon>
        <taxon>Streptophyta</taxon>
        <taxon>Embryophyta</taxon>
        <taxon>Tracheophyta</taxon>
        <taxon>Spermatophyta</taxon>
        <taxon>Magnoliopsida</taxon>
        <taxon>Amborellales</taxon>
        <taxon>Amborellaceae</taxon>
        <taxon>Amborella</taxon>
    </lineage>
</organism>
<protein>
    <recommendedName>
        <fullName evidence="3">Prolamin-like domain-containing protein</fullName>
    </recommendedName>
</protein>
<evidence type="ECO:0000256" key="1">
    <source>
        <dbReference type="ARBA" id="ARBA00022729"/>
    </source>
</evidence>
<feature type="signal peptide" evidence="2">
    <location>
        <begin position="1"/>
        <end position="24"/>
    </location>
</feature>
<evidence type="ECO:0000313" key="4">
    <source>
        <dbReference type="EMBL" id="ERN18887.1"/>
    </source>
</evidence>
<name>U5DBS7_AMBTC</name>
<keyword evidence="5" id="KW-1185">Reference proteome</keyword>
<gene>
    <name evidence="4" type="ORF">AMTR_s00067p00155100</name>
</gene>
<sequence length="115" mass="11990">MASYKASALLLMILLTLVADQALASKPTDATEDGYFECFGAVTYLGGCIQSLIKFITKKGSNPEHECCDAVLKIGVECIANLLIVGGIDGGFANQLYEFCALNALPPEASGPAGL</sequence>
<dbReference type="Pfam" id="PF05617">
    <property type="entry name" value="Prolamin_like"/>
    <property type="match status" value="1"/>
</dbReference>
<accession>U5DBS7</accession>
<evidence type="ECO:0000259" key="3">
    <source>
        <dbReference type="Pfam" id="PF05617"/>
    </source>
</evidence>
<dbReference type="HOGENOM" id="CLU_150266_0_0_1"/>
<feature type="domain" description="Prolamin-like" evidence="3">
    <location>
        <begin position="37"/>
        <end position="100"/>
    </location>
</feature>
<dbReference type="Gramene" id="ERN18887">
    <property type="protein sequence ID" value="ERN18887"/>
    <property type="gene ID" value="AMTR_s00067p00155100"/>
</dbReference>
<dbReference type="EMBL" id="KI392078">
    <property type="protein sequence ID" value="ERN18887.1"/>
    <property type="molecule type" value="Genomic_DNA"/>
</dbReference>
<dbReference type="AlphaFoldDB" id="U5DBS7"/>
<feature type="chain" id="PRO_5004658797" description="Prolamin-like domain-containing protein" evidence="2">
    <location>
        <begin position="25"/>
        <end position="115"/>
    </location>
</feature>
<proteinExistence type="predicted"/>
<dbReference type="Proteomes" id="UP000017836">
    <property type="component" value="Unassembled WGS sequence"/>
</dbReference>